<comment type="caution">
    <text evidence="1">The sequence shown here is derived from an EMBL/GenBank/DDBJ whole genome shotgun (WGS) entry which is preliminary data.</text>
</comment>
<proteinExistence type="predicted"/>
<reference evidence="1 2" key="1">
    <citation type="submission" date="2018-06" db="EMBL/GenBank/DDBJ databases">
        <title>Halonotius sp. F13-13 a new haloarchaeeon isolated from a solar saltern from Isla Cristina, Huelva, Spain.</title>
        <authorList>
            <person name="Duran-Viseras A."/>
            <person name="Sanchez-Porro C."/>
            <person name="Ventosa A."/>
        </authorList>
    </citation>
    <scope>NUCLEOTIDE SEQUENCE [LARGE SCALE GENOMIC DNA]</scope>
    <source>
        <strain evidence="1 2">CECT 7525</strain>
    </source>
</reference>
<name>A0A3A6PYM3_9EURY</name>
<keyword evidence="2" id="KW-1185">Reference proteome</keyword>
<gene>
    <name evidence="1" type="ORF">DP106_14885</name>
</gene>
<dbReference type="AlphaFoldDB" id="A0A3A6PYM3"/>
<dbReference type="EMBL" id="QMDW01000050">
    <property type="protein sequence ID" value="RJX47360.1"/>
    <property type="molecule type" value="Genomic_DNA"/>
</dbReference>
<protein>
    <submittedName>
        <fullName evidence="1">Uncharacterized protein</fullName>
    </submittedName>
</protein>
<accession>A0A3A6PYM3</accession>
<sequence>MLVNTNQDTEHSGKFPTPLGTGQWVRIIFPGATDPEVKIHKPRGGLLSDVIKSLFHAYSPIKTAEVVTHPGHYQQEYLIRGHPRDPASPLYDKDILLEALDTIQTWEELKSSDLEISTLYTAIAVKENIPGRFGVEIVAHPDTL</sequence>
<evidence type="ECO:0000313" key="2">
    <source>
        <dbReference type="Proteomes" id="UP000281564"/>
    </source>
</evidence>
<dbReference type="Proteomes" id="UP000281564">
    <property type="component" value="Unassembled WGS sequence"/>
</dbReference>
<organism evidence="1 2">
    <name type="scientific">Halonotius pteroides</name>
    <dbReference type="NCBI Taxonomy" id="268735"/>
    <lineage>
        <taxon>Archaea</taxon>
        <taxon>Methanobacteriati</taxon>
        <taxon>Methanobacteriota</taxon>
        <taxon>Stenosarchaea group</taxon>
        <taxon>Halobacteria</taxon>
        <taxon>Halobacteriales</taxon>
        <taxon>Haloferacaceae</taxon>
        <taxon>Halonotius</taxon>
    </lineage>
</organism>
<dbReference type="RefSeq" id="WP_133305184.1">
    <property type="nucleotide sequence ID" value="NZ_QMDW01000050.1"/>
</dbReference>
<evidence type="ECO:0000313" key="1">
    <source>
        <dbReference type="EMBL" id="RJX47360.1"/>
    </source>
</evidence>